<sequence length="46" mass="5182">MAVLLLHFSGRWFFTQERISSSPTPSLPRGTKRSVIKMSNFGAVRS</sequence>
<reference evidence="1 2" key="1">
    <citation type="submission" date="2024-02" db="EMBL/GenBank/DDBJ databases">
        <title>de novo genome assembly of Solanum bulbocastanum strain 11H21.</title>
        <authorList>
            <person name="Hosaka A.J."/>
        </authorList>
    </citation>
    <scope>NUCLEOTIDE SEQUENCE [LARGE SCALE GENOMIC DNA]</scope>
    <source>
        <tissue evidence="1">Young leaves</tissue>
    </source>
</reference>
<dbReference type="EMBL" id="JBANQN010000010">
    <property type="protein sequence ID" value="KAK6777157.1"/>
    <property type="molecule type" value="Genomic_DNA"/>
</dbReference>
<evidence type="ECO:0000313" key="1">
    <source>
        <dbReference type="EMBL" id="KAK6777157.1"/>
    </source>
</evidence>
<keyword evidence="2" id="KW-1185">Reference proteome</keyword>
<comment type="caution">
    <text evidence="1">The sequence shown here is derived from an EMBL/GenBank/DDBJ whole genome shotgun (WGS) entry which is preliminary data.</text>
</comment>
<proteinExistence type="predicted"/>
<dbReference type="AlphaFoldDB" id="A0AAN8SZV6"/>
<organism evidence="1 2">
    <name type="scientific">Solanum bulbocastanum</name>
    <name type="common">Wild potato</name>
    <dbReference type="NCBI Taxonomy" id="147425"/>
    <lineage>
        <taxon>Eukaryota</taxon>
        <taxon>Viridiplantae</taxon>
        <taxon>Streptophyta</taxon>
        <taxon>Embryophyta</taxon>
        <taxon>Tracheophyta</taxon>
        <taxon>Spermatophyta</taxon>
        <taxon>Magnoliopsida</taxon>
        <taxon>eudicotyledons</taxon>
        <taxon>Gunneridae</taxon>
        <taxon>Pentapetalae</taxon>
        <taxon>asterids</taxon>
        <taxon>lamiids</taxon>
        <taxon>Solanales</taxon>
        <taxon>Solanaceae</taxon>
        <taxon>Solanoideae</taxon>
        <taxon>Solaneae</taxon>
        <taxon>Solanum</taxon>
    </lineage>
</organism>
<name>A0AAN8SZV6_SOLBU</name>
<gene>
    <name evidence="1" type="ORF">RDI58_023874</name>
</gene>
<dbReference type="Proteomes" id="UP001371456">
    <property type="component" value="Unassembled WGS sequence"/>
</dbReference>
<evidence type="ECO:0000313" key="2">
    <source>
        <dbReference type="Proteomes" id="UP001371456"/>
    </source>
</evidence>
<protein>
    <submittedName>
        <fullName evidence="1">Uncharacterized protein</fullName>
    </submittedName>
</protein>
<accession>A0AAN8SZV6</accession>